<keyword evidence="2" id="KW-1185">Reference proteome</keyword>
<dbReference type="KEGG" id="vg:80020273"/>
<organism evidence="1 2">
    <name type="scientific">Streptomyces phage Success</name>
    <dbReference type="NCBI Taxonomy" id="2999013"/>
    <lineage>
        <taxon>Viruses</taxon>
        <taxon>Duplodnaviria</taxon>
        <taxon>Heunggongvirae</taxon>
        <taxon>Uroviricota</taxon>
        <taxon>Caudoviricetes</taxon>
        <taxon>Successvirus</taxon>
        <taxon>Successvirus success</taxon>
    </lineage>
</organism>
<dbReference type="EMBL" id="OP751148">
    <property type="protein sequence ID" value="WAB08860.1"/>
    <property type="molecule type" value="Genomic_DNA"/>
</dbReference>
<name>A0A9E8M5Z5_9CAUD</name>
<dbReference type="Proteomes" id="UP001163413">
    <property type="component" value="Segment"/>
</dbReference>
<evidence type="ECO:0000313" key="1">
    <source>
        <dbReference type="EMBL" id="WAB08860.1"/>
    </source>
</evidence>
<sequence length="103" mass="11619">MNEQTPELPELDPVLKTGMSKRNIDAALKALARIKELGWEPLAPYPGSDTHWKVRCLLGCGEGGKNWEGVMFYSHMRRERRHAGCLPKGVRELAIEALNNAHR</sequence>
<accession>A0A9E8M5Z5</accession>
<gene>
    <name evidence="1" type="primary">81</name>
    <name evidence="1" type="ORF">SEA_SUCCESS_81</name>
</gene>
<dbReference type="GeneID" id="80020273"/>
<dbReference type="RefSeq" id="YP_010755605.1">
    <property type="nucleotide sequence ID" value="NC_073472.1"/>
</dbReference>
<protein>
    <submittedName>
        <fullName evidence="1">Uncharacterized protein</fullName>
    </submittedName>
</protein>
<proteinExistence type="predicted"/>
<evidence type="ECO:0000313" key="2">
    <source>
        <dbReference type="Proteomes" id="UP001163413"/>
    </source>
</evidence>
<reference evidence="1" key="1">
    <citation type="submission" date="2022-10" db="EMBL/GenBank/DDBJ databases">
        <authorList>
            <person name="Roth M.A."/>
            <person name="Wohlstadter N.E."/>
            <person name="Arguedas X."/>
            <person name="Leighton H.R."/>
            <person name="Msuya J.A."/>
            <person name="Pravda N."/>
            <person name="Shaffer C.D."/>
            <person name="Weston-Hafer K.A."/>
            <person name="Russell D.A."/>
            <person name="Jacobs-Sera D."/>
            <person name="Hatfull G.F."/>
        </authorList>
    </citation>
    <scope>NUCLEOTIDE SEQUENCE</scope>
</reference>